<feature type="domain" description="Methyltransferase type 11" evidence="1">
    <location>
        <begin position="20"/>
        <end position="105"/>
    </location>
</feature>
<reference evidence="2" key="1">
    <citation type="submission" date="2022-05" db="EMBL/GenBank/DDBJ databases">
        <title>Metagenome Sequencing of an Archaeal-Dominated Microbial Community from a Hot Spring at the Los Azufres Geothermal Field, Mexico.</title>
        <authorList>
            <person name="Marin-Paredes R."/>
            <person name="Martinez-Romero E."/>
            <person name="Servin-Garciduenas L.E."/>
        </authorList>
    </citation>
    <scope>NUCLEOTIDE SEQUENCE</scope>
    <source>
        <strain evidence="2">AZ1-454</strain>
    </source>
</reference>
<evidence type="ECO:0000313" key="2">
    <source>
        <dbReference type="EMBL" id="MCL7343533.1"/>
    </source>
</evidence>
<dbReference type="GO" id="GO:0008757">
    <property type="term" value="F:S-adenosylmethionine-dependent methyltransferase activity"/>
    <property type="evidence" value="ECO:0007669"/>
    <property type="project" value="InterPro"/>
</dbReference>
<dbReference type="CDD" id="cd02440">
    <property type="entry name" value="AdoMet_MTases"/>
    <property type="match status" value="1"/>
</dbReference>
<keyword evidence="2" id="KW-0489">Methyltransferase</keyword>
<gene>
    <name evidence="2" type="ORF">TQ35_003050</name>
</gene>
<evidence type="ECO:0000259" key="1">
    <source>
        <dbReference type="Pfam" id="PF08241"/>
    </source>
</evidence>
<dbReference type="GO" id="GO:0032259">
    <property type="term" value="P:methylation"/>
    <property type="evidence" value="ECO:0007669"/>
    <property type="project" value="UniProtKB-KW"/>
</dbReference>
<dbReference type="InterPro" id="IPR013216">
    <property type="entry name" value="Methyltransf_11"/>
</dbReference>
<dbReference type="PANTHER" id="PTHR43591:SF24">
    <property type="entry name" value="2-METHOXY-6-POLYPRENYL-1,4-BENZOQUINOL METHYLASE, MITOCHONDRIAL"/>
    <property type="match status" value="1"/>
</dbReference>
<dbReference type="EMBL" id="JZWS02000002">
    <property type="protein sequence ID" value="MCL7343533.1"/>
    <property type="molecule type" value="Genomic_DNA"/>
</dbReference>
<proteinExistence type="predicted"/>
<comment type="caution">
    <text evidence="2">The sequence shown here is derived from an EMBL/GenBank/DDBJ whole genome shotgun (WGS) entry which is preliminary data.</text>
</comment>
<dbReference type="SUPFAM" id="SSF53335">
    <property type="entry name" value="S-adenosyl-L-methionine-dependent methyltransferases"/>
    <property type="match status" value="1"/>
</dbReference>
<dbReference type="AlphaFoldDB" id="A0AAE3K2W6"/>
<protein>
    <submittedName>
        <fullName evidence="2">Class I SAM-dependent methyltransferase</fullName>
    </submittedName>
</protein>
<dbReference type="Pfam" id="PF08241">
    <property type="entry name" value="Methyltransf_11"/>
    <property type="match status" value="1"/>
</dbReference>
<dbReference type="Gene3D" id="3.40.50.150">
    <property type="entry name" value="Vaccinia Virus protein VP39"/>
    <property type="match status" value="1"/>
</dbReference>
<sequence>MIVHRRKPLDVEVKGFPACDVGCGSGQNCSRLKGFVVCLDIAERQLLEARKRGCEYLIQADMEYMPFRDDAFLTLMYIASLHHLPDPSKALKEAERTLKKGGRVIATVWLVQPKFLFRRNALVRSRVNGRVVYRFYHFFLPWELCSIFREEGFFVEECRNYRVKSLLPNNTLCVATKK</sequence>
<accession>A0AAE3K2W6</accession>
<dbReference type="PANTHER" id="PTHR43591">
    <property type="entry name" value="METHYLTRANSFERASE"/>
    <property type="match status" value="1"/>
</dbReference>
<organism evidence="2">
    <name type="scientific">Candidatus Aramenus sulfurataquae</name>
    <dbReference type="NCBI Taxonomy" id="1326980"/>
    <lineage>
        <taxon>Archaea</taxon>
        <taxon>Thermoproteota</taxon>
        <taxon>Thermoprotei</taxon>
        <taxon>Sulfolobales</taxon>
        <taxon>Sulfolobaceae</taxon>
        <taxon>Candidatus Aramenus</taxon>
    </lineage>
</organism>
<dbReference type="InterPro" id="IPR029063">
    <property type="entry name" value="SAM-dependent_MTases_sf"/>
</dbReference>
<keyword evidence="2" id="KW-0808">Transferase</keyword>
<name>A0AAE3K2W6_9CREN</name>